<dbReference type="SMART" id="SM00136">
    <property type="entry name" value="LamNT"/>
    <property type="match status" value="1"/>
</dbReference>
<dbReference type="GO" id="GO:0016477">
    <property type="term" value="P:cell migration"/>
    <property type="evidence" value="ECO:0007669"/>
    <property type="project" value="TreeGrafter"/>
</dbReference>
<dbReference type="InterPro" id="IPR008211">
    <property type="entry name" value="Laminin_N"/>
</dbReference>
<comment type="caution">
    <text evidence="18">Lacks conserved residue(s) required for the propagation of feature annotation.</text>
</comment>
<feature type="domain" description="Laminin EGF-like" evidence="20">
    <location>
        <begin position="478"/>
        <end position="537"/>
    </location>
</feature>
<evidence type="ECO:0000256" key="6">
    <source>
        <dbReference type="ARBA" id="ARBA00022722"/>
    </source>
</evidence>
<dbReference type="Proteomes" id="UP000288216">
    <property type="component" value="Unassembled WGS sequence"/>
</dbReference>
<evidence type="ECO:0000256" key="17">
    <source>
        <dbReference type="ARBA" id="ARBA00023292"/>
    </source>
</evidence>
<dbReference type="InterPro" id="IPR056860">
    <property type="entry name" value="LAMB4_dom"/>
</dbReference>
<feature type="coiled-coil region" evidence="19">
    <location>
        <begin position="1392"/>
        <end position="1419"/>
    </location>
</feature>
<feature type="domain" description="Laminin EGF-like" evidence="20">
    <location>
        <begin position="538"/>
        <end position="589"/>
    </location>
</feature>
<feature type="disulfide bond" evidence="18">
    <location>
        <begin position="1178"/>
        <end position="1187"/>
    </location>
</feature>
<feature type="domain" description="Laminin EGF-like" evidence="20">
    <location>
        <begin position="1206"/>
        <end position="1253"/>
    </location>
</feature>
<dbReference type="InterPro" id="IPR041373">
    <property type="entry name" value="RT_RNaseH"/>
</dbReference>
<feature type="domain" description="Laminin EGF-like" evidence="20">
    <location>
        <begin position="1097"/>
        <end position="1148"/>
    </location>
</feature>
<dbReference type="Pfam" id="PF00055">
    <property type="entry name" value="Laminin_N"/>
    <property type="match status" value="1"/>
</dbReference>
<feature type="disulfide bond" evidence="18">
    <location>
        <begin position="573"/>
        <end position="587"/>
    </location>
</feature>
<dbReference type="FunFam" id="2.10.25.10:FF:000145">
    <property type="entry name" value="Laminin subunit beta 1"/>
    <property type="match status" value="1"/>
</dbReference>
<dbReference type="InterPro" id="IPR050440">
    <property type="entry name" value="Laminin/Netrin_ECM"/>
</dbReference>
<keyword evidence="11" id="KW-0084">Basement membrane</keyword>
<evidence type="ECO:0000256" key="15">
    <source>
        <dbReference type="ARBA" id="ARBA00023157"/>
    </source>
</evidence>
<comment type="subcellular location">
    <subcellularLocation>
        <location evidence="1">Secreted</location>
        <location evidence="1">Extracellular space</location>
        <location evidence="1">Extracellular matrix</location>
        <location evidence="1">Basement membrane</location>
    </subcellularLocation>
</comment>
<dbReference type="Pfam" id="PF00053">
    <property type="entry name" value="EGF_laminin"/>
    <property type="match status" value="10"/>
</dbReference>
<keyword evidence="24" id="KW-1185">Reference proteome</keyword>
<dbReference type="GO" id="GO:0003964">
    <property type="term" value="F:RNA-directed DNA polymerase activity"/>
    <property type="evidence" value="ECO:0007669"/>
    <property type="project" value="UniProtKB-KW"/>
</dbReference>
<keyword evidence="12" id="KW-0130">Cell adhesion</keyword>
<feature type="disulfide bond" evidence="18">
    <location>
        <begin position="508"/>
        <end position="517"/>
    </location>
</feature>
<feature type="disulfide bond" evidence="18">
    <location>
        <begin position="1208"/>
        <end position="1225"/>
    </location>
</feature>
<dbReference type="GO" id="GO:0004519">
    <property type="term" value="F:endonuclease activity"/>
    <property type="evidence" value="ECO:0007669"/>
    <property type="project" value="UniProtKB-KW"/>
</dbReference>
<dbReference type="GO" id="GO:0070831">
    <property type="term" value="P:basement membrane assembly"/>
    <property type="evidence" value="ECO:0007669"/>
    <property type="project" value="TreeGrafter"/>
</dbReference>
<organism evidence="23 24">
    <name type="scientific">Scyliorhinus torazame</name>
    <name type="common">Cloudy catshark</name>
    <name type="synonym">Catulus torazame</name>
    <dbReference type="NCBI Taxonomy" id="75743"/>
    <lineage>
        <taxon>Eukaryota</taxon>
        <taxon>Metazoa</taxon>
        <taxon>Chordata</taxon>
        <taxon>Craniata</taxon>
        <taxon>Vertebrata</taxon>
        <taxon>Chondrichthyes</taxon>
        <taxon>Elasmobranchii</taxon>
        <taxon>Galeomorphii</taxon>
        <taxon>Galeoidea</taxon>
        <taxon>Carcharhiniformes</taxon>
        <taxon>Scyliorhinidae</taxon>
        <taxon>Scyliorhinus</taxon>
    </lineage>
</organism>
<dbReference type="SMART" id="SM00180">
    <property type="entry name" value="EGF_Lam"/>
    <property type="match status" value="13"/>
</dbReference>
<dbReference type="PROSITE" id="PS01248">
    <property type="entry name" value="EGF_LAM_1"/>
    <property type="match status" value="6"/>
</dbReference>
<dbReference type="FunFam" id="2.10.25.10:FF:000084">
    <property type="entry name" value="Laminin subunit alpha 3"/>
    <property type="match status" value="1"/>
</dbReference>
<dbReference type="CDD" id="cd00055">
    <property type="entry name" value="EGF_Lam"/>
    <property type="match status" value="13"/>
</dbReference>
<keyword evidence="8" id="KW-0677">Repeat</keyword>
<dbReference type="Gene3D" id="2.60.120.260">
    <property type="entry name" value="Galactose-binding domain-like"/>
    <property type="match status" value="1"/>
</dbReference>
<dbReference type="GO" id="GO:0009888">
    <property type="term" value="P:tissue development"/>
    <property type="evidence" value="ECO:0007669"/>
    <property type="project" value="TreeGrafter"/>
</dbReference>
<feature type="disulfide bond" evidence="18">
    <location>
        <begin position="445"/>
        <end position="454"/>
    </location>
</feature>
<dbReference type="PROSITE" id="PS50027">
    <property type="entry name" value="EGF_LAM_2"/>
    <property type="match status" value="10"/>
</dbReference>
<keyword evidence="6" id="KW-0540">Nuclease</keyword>
<keyword evidence="13" id="KW-0695">RNA-directed DNA polymerase</keyword>
<evidence type="ECO:0000259" key="20">
    <source>
        <dbReference type="PROSITE" id="PS50027"/>
    </source>
</evidence>
<feature type="disulfide bond" evidence="18">
    <location>
        <begin position="561"/>
        <end position="570"/>
    </location>
</feature>
<dbReference type="PROSITE" id="PS51117">
    <property type="entry name" value="LAMININ_NTER"/>
    <property type="match status" value="1"/>
</dbReference>
<evidence type="ECO:0008006" key="25">
    <source>
        <dbReference type="Google" id="ProtNLM"/>
    </source>
</evidence>
<evidence type="ECO:0000256" key="19">
    <source>
        <dbReference type="SAM" id="Coils"/>
    </source>
</evidence>
<dbReference type="GO" id="GO:0016787">
    <property type="term" value="F:hydrolase activity"/>
    <property type="evidence" value="ECO:0007669"/>
    <property type="project" value="UniProtKB-KW"/>
</dbReference>
<dbReference type="FunFam" id="2.10.25.10:FF:000065">
    <property type="entry name" value="Laminin subunit beta 1"/>
    <property type="match status" value="1"/>
</dbReference>
<dbReference type="GO" id="GO:0009887">
    <property type="term" value="P:animal organ morphogenesis"/>
    <property type="evidence" value="ECO:0007669"/>
    <property type="project" value="TreeGrafter"/>
</dbReference>
<keyword evidence="17 18" id="KW-0424">Laminin EGF-like domain</keyword>
<dbReference type="FunFam" id="2.10.25.10:FF:000135">
    <property type="entry name" value="Laminin subunit beta 4"/>
    <property type="match status" value="2"/>
</dbReference>
<evidence type="ECO:0000256" key="3">
    <source>
        <dbReference type="ARBA" id="ARBA00022530"/>
    </source>
</evidence>
<keyword evidence="15 18" id="KW-1015">Disulfide bond</keyword>
<dbReference type="FunFam" id="2.10.25.10:FF:000130">
    <property type="entry name" value="Laminin subunit beta 1"/>
    <property type="match status" value="1"/>
</dbReference>
<gene>
    <name evidence="23" type="ORF">scyTo_0013980</name>
</gene>
<feature type="disulfide bond" evidence="18">
    <location>
        <begin position="896"/>
        <end position="908"/>
    </location>
</feature>
<sequence length="1497" mass="166939">MNIRRNGLKLNKQKCQFGVTGVKQIKVSTDASQDGLGALLQPLEHDDWKPVTYASRSMMTTEQRCFTRGQKSQKKLSPFLIRHKEMRLQVVTFLALVNVAHTQEDCNAGSCYPPLGDLLVGRSSQLSASSTCGLNGPEKYCILGHLQDGQKCFLCDSRLPYNHISSTNSHLSENVITAFEPDRKRKWWQSKNGVHHVSIQLDLETLFQFSHLILSFKTFRPAAMLVERSSDYGRTWRVMRYFAHYCEHSFPNIPTGPAQRVDDVICDSKYSDLEPSTGGEVVLKALDPHFQIHDPYSHEIRELTTFTNLRINFTQLHTLGDTRLRRRQARVDEKYYYALYEMVVRGSCFCYGHASQCIPIDNIRGDVFGHQGMVQGQCVCQHNTDGVNCERCKDFYNDSPWQPAIGIERDDCRRCNCNGHSERCHFDMAVYLASGEISGGVCEECQHNTMSQNCDQCKHFFYQDPRRIMSDPLACVPCNCDPEGSLNNGMCESHSDPGLRTVAGRCICKRNVEGTRCDQCKSGFFGLSSINADGCEDCRCDSRGSMSTQSACNPVTGECHCQRYTTGRNCEQCLPNYWGLGTGIYGCSPCDCDIGGAYDNHCSLHDGQCRCLPNIINRQCNEPAPGYFFAPLDYYLYEAELAEPIGNSGSLVRPTSLPSCNEYLQKQGYNFRVEHGRLILHRIAKRHMRRQRKRQTVNPESQVQIVSREHAPDRPMTWTGLGFARVPHGMGLRFVIDNIPYPMDFTAAIRYESESTDDWMASVRVRPTNQPSASHCRNNLPSQEAYTVAMPAATRIAILNTPICLEPQVQYIVETYFNPSPTPNSQPSSHILIDSLGLIPRIDSLEDFNSNGDLDEYRRYRCIDVAYQVGPQTLPEVCERLIASMSARIHNGAVPCCCNPQGSISPVCSKFGGQCQCNPGVIGRCCETCTPGFYRFGANGCSACHCDRQGSVDSVCDQLTGQCRCHRNIVDRACDHCQPGHYGFPNCRPCRCNGYSEHCDPQTGACQNCRAFTTGNNCERCSEGYFGNPHLNEPCRPCQCPDIPNSGRYFAHSCHADPRTVQVVCNCLEGHTGMHCERCSPGFYGILTGIGGGCLPCNCNNNIDGRDPESCDQQTGECLKCLYNSNGPNCQFCKPGYYGSAVNKDCRQCACNGNGVDTAHCLSEDICLCDQETGQCPCLPYVVGRGCDKCAPGFWNWPSGEGCEPCLCDPQKSASNQCDELTGHCQCKDGYGGKTCSECQDKYYGDPKMQCKSCNCTFEGTGSPACDKTTGACNCREGVTGQHCDKCAWGYCKEFPKCTPCHPCFKLLDEEICALSPAIDMSNRTISVPGVKLGPSFDKRFKKLEKKIAEVANILNDSVISPDALQQTMDYFEKIRKNKMEINPNVNISNGTKELNREIDDLDKEVDKLIQDMNTFTNKSGIKAYINGTFEDIETYYQNSAASQQKVNDSEVLLNNSETTREVADALLDKKMLIDQNKVLALNNKTKLLDISILNNK</sequence>
<feature type="disulfide bond" evidence="18">
    <location>
        <begin position="1275"/>
        <end position="1284"/>
    </location>
</feature>
<feature type="disulfide bond" evidence="18">
    <location>
        <begin position="1227"/>
        <end position="1236"/>
    </location>
</feature>
<feature type="domain" description="Laminin EGF-like" evidence="20">
    <location>
        <begin position="1149"/>
        <end position="1205"/>
    </location>
</feature>
<dbReference type="Pfam" id="PF24973">
    <property type="entry name" value="EGF_LMN_ATRN"/>
    <property type="match status" value="2"/>
</dbReference>
<evidence type="ECO:0000259" key="22">
    <source>
        <dbReference type="PROSITE" id="PS51117"/>
    </source>
</evidence>
<dbReference type="Pfam" id="PF24999">
    <property type="entry name" value="LAMB4"/>
    <property type="match status" value="1"/>
</dbReference>
<dbReference type="InterPro" id="IPR056863">
    <property type="entry name" value="LMN_ATRN_NET-like_EGF"/>
</dbReference>
<keyword evidence="3" id="KW-0272">Extracellular matrix</keyword>
<feature type="disulfide bond" evidence="18">
    <location>
        <begin position="898"/>
        <end position="915"/>
    </location>
</feature>
<dbReference type="Gene3D" id="2.10.25.10">
    <property type="entry name" value="Laminin"/>
    <property type="match status" value="11"/>
</dbReference>
<keyword evidence="16" id="KW-0325">Glycoprotein</keyword>
<evidence type="ECO:0000259" key="21">
    <source>
        <dbReference type="PROSITE" id="PS51116"/>
    </source>
</evidence>
<dbReference type="Gene3D" id="2.170.300.10">
    <property type="entry name" value="Tie2 ligand-binding domain superfamily"/>
    <property type="match status" value="1"/>
</dbReference>
<dbReference type="OMA" id="RRCSCHP"/>
<dbReference type="PROSITE" id="PS51116">
    <property type="entry name" value="LAMININ_IVB"/>
    <property type="match status" value="1"/>
</dbReference>
<keyword evidence="2" id="KW-0964">Secreted</keyword>
<feature type="disulfide bond" evidence="18">
    <location>
        <begin position="1121"/>
        <end position="1130"/>
    </location>
</feature>
<dbReference type="Pfam" id="PF17917">
    <property type="entry name" value="RT_RNaseH"/>
    <property type="match status" value="1"/>
</dbReference>
<feature type="disulfide bond" evidence="18">
    <location>
        <begin position="1021"/>
        <end position="1035"/>
    </location>
</feature>
<dbReference type="SUPFAM" id="SSF57196">
    <property type="entry name" value="EGF/Laminin"/>
    <property type="match status" value="13"/>
</dbReference>
<feature type="disulfide bond" evidence="18">
    <location>
        <begin position="944"/>
        <end position="956"/>
    </location>
</feature>
<feature type="disulfide bond" evidence="18">
    <location>
        <begin position="965"/>
        <end position="974"/>
    </location>
</feature>
<dbReference type="STRING" id="75743.A0A401P8U9"/>
<feature type="domain" description="Laminin EGF-like" evidence="20">
    <location>
        <begin position="896"/>
        <end position="943"/>
    </location>
</feature>
<dbReference type="GO" id="GO:0034446">
    <property type="term" value="P:substrate adhesion-dependent cell spreading"/>
    <property type="evidence" value="ECO:0007669"/>
    <property type="project" value="TreeGrafter"/>
</dbReference>
<feature type="domain" description="Laminin IV type B" evidence="21">
    <location>
        <begin position="629"/>
        <end position="890"/>
    </location>
</feature>
<dbReference type="EMBL" id="BFAA01007351">
    <property type="protein sequence ID" value="GCB69513.1"/>
    <property type="molecule type" value="Genomic_DNA"/>
</dbReference>
<evidence type="ECO:0000256" key="12">
    <source>
        <dbReference type="ARBA" id="ARBA00022889"/>
    </source>
</evidence>
<feature type="non-terminal residue" evidence="23">
    <location>
        <position position="1497"/>
    </location>
</feature>
<keyword evidence="10" id="KW-0378">Hydrolase</keyword>
<feature type="disulfide bond" evidence="18">
    <location>
        <begin position="1256"/>
        <end position="1273"/>
    </location>
</feature>
<feature type="disulfide bond" evidence="18">
    <location>
        <begin position="1009"/>
        <end position="1018"/>
    </location>
</feature>
<evidence type="ECO:0000256" key="11">
    <source>
        <dbReference type="ARBA" id="ARBA00022869"/>
    </source>
</evidence>
<dbReference type="GO" id="GO:0007411">
    <property type="term" value="P:axon guidance"/>
    <property type="evidence" value="ECO:0007669"/>
    <property type="project" value="TreeGrafter"/>
</dbReference>
<dbReference type="OrthoDB" id="5985440at2759"/>
<keyword evidence="14 19" id="KW-0175">Coiled coil</keyword>
<evidence type="ECO:0000256" key="8">
    <source>
        <dbReference type="ARBA" id="ARBA00022737"/>
    </source>
</evidence>
<evidence type="ECO:0000256" key="16">
    <source>
        <dbReference type="ARBA" id="ARBA00023180"/>
    </source>
</evidence>
<keyword evidence="9" id="KW-0255">Endonuclease</keyword>
<keyword evidence="4" id="KW-0808">Transferase</keyword>
<evidence type="ECO:0000256" key="5">
    <source>
        <dbReference type="ARBA" id="ARBA00022695"/>
    </source>
</evidence>
<feature type="disulfide bond" evidence="18">
    <location>
        <begin position="1254"/>
        <end position="1266"/>
    </location>
</feature>
<evidence type="ECO:0000256" key="4">
    <source>
        <dbReference type="ARBA" id="ARBA00022679"/>
    </source>
</evidence>
<feature type="domain" description="Laminin N-terminal" evidence="22">
    <location>
        <begin position="107"/>
        <end position="347"/>
    </location>
</feature>
<dbReference type="InterPro" id="IPR000742">
    <property type="entry name" value="EGF"/>
</dbReference>
<feature type="disulfide bond" evidence="18">
    <location>
        <begin position="1206"/>
        <end position="1218"/>
    </location>
</feature>
<accession>A0A401P8U9</accession>
<evidence type="ECO:0000256" key="9">
    <source>
        <dbReference type="ARBA" id="ARBA00022759"/>
    </source>
</evidence>
<feature type="domain" description="Laminin EGF-like" evidence="20">
    <location>
        <begin position="944"/>
        <end position="989"/>
    </location>
</feature>
<dbReference type="FunFam" id="2.10.25.10:FF:000101">
    <property type="entry name" value="Laminin subunit beta 1"/>
    <property type="match status" value="1"/>
</dbReference>
<dbReference type="FunFam" id="2.60.120.260:FF:000010">
    <property type="entry name" value="Laminin subunit beta 1"/>
    <property type="match status" value="1"/>
</dbReference>
<name>A0A401P8U9_SCYTO</name>
<dbReference type="FunFam" id="2.10.25.10:FF:000209">
    <property type="entry name" value="Laminin subunit alpha 5"/>
    <property type="match status" value="1"/>
</dbReference>
<feature type="domain" description="Laminin EGF-like" evidence="20">
    <location>
        <begin position="415"/>
        <end position="477"/>
    </location>
</feature>
<dbReference type="FunFam" id="2.10.25.10:FF:000011">
    <property type="entry name" value="Cadherin EGF LAG seven-pass G-type receptor"/>
    <property type="match status" value="1"/>
</dbReference>
<dbReference type="PRINTS" id="PR00011">
    <property type="entry name" value="EGFLAMININ"/>
</dbReference>
<feature type="disulfide bond" evidence="18">
    <location>
        <begin position="946"/>
        <end position="963"/>
    </location>
</feature>
<evidence type="ECO:0000256" key="14">
    <source>
        <dbReference type="ARBA" id="ARBA00023054"/>
    </source>
</evidence>
<evidence type="ECO:0000256" key="13">
    <source>
        <dbReference type="ARBA" id="ARBA00022918"/>
    </source>
</evidence>
<feature type="disulfide bond" evidence="18">
    <location>
        <begin position="917"/>
        <end position="926"/>
    </location>
</feature>
<proteinExistence type="predicted"/>
<evidence type="ECO:0000256" key="7">
    <source>
        <dbReference type="ARBA" id="ARBA00022729"/>
    </source>
</evidence>
<dbReference type="GO" id="GO:0043256">
    <property type="term" value="C:laminin complex"/>
    <property type="evidence" value="ECO:0007669"/>
    <property type="project" value="TreeGrafter"/>
</dbReference>
<dbReference type="Pfam" id="PF21199">
    <property type="entry name" value="LAMININ_IV_B"/>
    <property type="match status" value="1"/>
</dbReference>
<keyword evidence="5" id="KW-0548">Nucleotidyltransferase</keyword>
<feature type="domain" description="Laminin EGF-like" evidence="20">
    <location>
        <begin position="990"/>
        <end position="1037"/>
    </location>
</feature>
<dbReference type="SMART" id="SM00181">
    <property type="entry name" value="EGF"/>
    <property type="match status" value="7"/>
</dbReference>
<evidence type="ECO:0000256" key="2">
    <source>
        <dbReference type="ARBA" id="ARBA00022525"/>
    </source>
</evidence>
<feature type="domain" description="Laminin EGF-like" evidence="20">
    <location>
        <begin position="1254"/>
        <end position="1300"/>
    </location>
</feature>
<reference evidence="23 24" key="1">
    <citation type="journal article" date="2018" name="Nat. Ecol. Evol.">
        <title>Shark genomes provide insights into elasmobranch evolution and the origin of vertebrates.</title>
        <authorList>
            <person name="Hara Y"/>
            <person name="Yamaguchi K"/>
            <person name="Onimaru K"/>
            <person name="Kadota M"/>
            <person name="Koyanagi M"/>
            <person name="Keeley SD"/>
            <person name="Tatsumi K"/>
            <person name="Tanaka K"/>
            <person name="Motone F"/>
            <person name="Kageyama Y"/>
            <person name="Nozu R"/>
            <person name="Adachi N"/>
            <person name="Nishimura O"/>
            <person name="Nakagawa R"/>
            <person name="Tanegashima C"/>
            <person name="Kiyatake I"/>
            <person name="Matsumoto R"/>
            <person name="Murakumo K"/>
            <person name="Nishida K"/>
            <person name="Terakita A"/>
            <person name="Kuratani S"/>
            <person name="Sato K"/>
            <person name="Hyodo S Kuraku.S."/>
        </authorList>
    </citation>
    <scope>NUCLEOTIDE SEQUENCE [LARGE SCALE GENOMIC DNA]</scope>
</reference>
<dbReference type="FunFam" id="2.10.25.10:FF:000138">
    <property type="entry name" value="Laminin subunit beta 1"/>
    <property type="match status" value="1"/>
</dbReference>
<protein>
    <recommendedName>
        <fullName evidence="25">Laminin subunit beta-2</fullName>
    </recommendedName>
</protein>
<evidence type="ECO:0000256" key="18">
    <source>
        <dbReference type="PROSITE-ProRule" id="PRU00460"/>
    </source>
</evidence>
<dbReference type="InterPro" id="IPR002049">
    <property type="entry name" value="LE_dom"/>
</dbReference>
<dbReference type="FunFam" id="2.170.300.10:FF:000001">
    <property type="entry name" value="Laminin subunit beta-1"/>
    <property type="match status" value="1"/>
</dbReference>
<dbReference type="PANTHER" id="PTHR10574">
    <property type="entry name" value="NETRIN/LAMININ-RELATED"/>
    <property type="match status" value="1"/>
</dbReference>
<keyword evidence="7" id="KW-0732">Signal</keyword>
<evidence type="ECO:0000256" key="10">
    <source>
        <dbReference type="ARBA" id="ARBA00022801"/>
    </source>
</evidence>
<evidence type="ECO:0000313" key="24">
    <source>
        <dbReference type="Proteomes" id="UP000288216"/>
    </source>
</evidence>
<evidence type="ECO:0000313" key="23">
    <source>
        <dbReference type="EMBL" id="GCB69513.1"/>
    </source>
</evidence>
<comment type="caution">
    <text evidence="23">The sequence shown here is derived from an EMBL/GenBank/DDBJ whole genome shotgun (WGS) entry which is preliminary data.</text>
</comment>
<evidence type="ECO:0000256" key="1">
    <source>
        <dbReference type="ARBA" id="ARBA00004302"/>
    </source>
</evidence>
<dbReference type="PANTHER" id="PTHR10574:SF279">
    <property type="entry name" value="LAMININ SUBUNIT BETA 4"/>
    <property type="match status" value="1"/>
</dbReference>
<dbReference type="InterPro" id="IPR013015">
    <property type="entry name" value="Laminin_IV_B"/>
</dbReference>